<dbReference type="EMBL" id="JANAVB010001997">
    <property type="protein sequence ID" value="KAJ6851966.1"/>
    <property type="molecule type" value="Genomic_DNA"/>
</dbReference>
<accession>A0AAX6IFD3</accession>
<dbReference type="PANTHER" id="PTHR36702">
    <property type="entry name" value="HOLLIDAY JUNCTION RESOLVASE"/>
    <property type="match status" value="1"/>
</dbReference>
<dbReference type="InterPro" id="IPR027902">
    <property type="entry name" value="DUF4487"/>
</dbReference>
<evidence type="ECO:0000313" key="1">
    <source>
        <dbReference type="EMBL" id="KAJ6851966.1"/>
    </source>
</evidence>
<gene>
    <name evidence="1" type="ORF">M6B38_257115</name>
</gene>
<comment type="caution">
    <text evidence="1">The sequence shown here is derived from an EMBL/GenBank/DDBJ whole genome shotgun (WGS) entry which is preliminary data.</text>
</comment>
<protein>
    <submittedName>
        <fullName evidence="1">Uncharacterized protein</fullName>
    </submittedName>
</protein>
<dbReference type="PANTHER" id="PTHR36702:SF1">
    <property type="entry name" value="HOLLIDAY JUNCTION RESOLVASE"/>
    <property type="match status" value="1"/>
</dbReference>
<reference evidence="1" key="2">
    <citation type="submission" date="2023-04" db="EMBL/GenBank/DDBJ databases">
        <authorList>
            <person name="Bruccoleri R.E."/>
            <person name="Oakeley E.J."/>
            <person name="Faust A.-M."/>
            <person name="Dessus-Babus S."/>
            <person name="Altorfer M."/>
            <person name="Burckhardt D."/>
            <person name="Oertli M."/>
            <person name="Naumann U."/>
            <person name="Petersen F."/>
            <person name="Wong J."/>
        </authorList>
    </citation>
    <scope>NUCLEOTIDE SEQUENCE</scope>
    <source>
        <strain evidence="1">GSM-AAB239-AS_SAM_17_03QT</strain>
        <tissue evidence="1">Leaf</tissue>
    </source>
</reference>
<keyword evidence="2" id="KW-1185">Reference proteome</keyword>
<organism evidence="1 2">
    <name type="scientific">Iris pallida</name>
    <name type="common">Sweet iris</name>
    <dbReference type="NCBI Taxonomy" id="29817"/>
    <lineage>
        <taxon>Eukaryota</taxon>
        <taxon>Viridiplantae</taxon>
        <taxon>Streptophyta</taxon>
        <taxon>Embryophyta</taxon>
        <taxon>Tracheophyta</taxon>
        <taxon>Spermatophyta</taxon>
        <taxon>Magnoliopsida</taxon>
        <taxon>Liliopsida</taxon>
        <taxon>Asparagales</taxon>
        <taxon>Iridaceae</taxon>
        <taxon>Iridoideae</taxon>
        <taxon>Irideae</taxon>
        <taxon>Iris</taxon>
    </lineage>
</organism>
<proteinExistence type="predicted"/>
<dbReference type="Proteomes" id="UP001140949">
    <property type="component" value="Unassembled WGS sequence"/>
</dbReference>
<reference evidence="1" key="1">
    <citation type="journal article" date="2023" name="GigaByte">
        <title>Genome assembly of the bearded iris, Iris pallida Lam.</title>
        <authorList>
            <person name="Bruccoleri R.E."/>
            <person name="Oakeley E.J."/>
            <person name="Faust A.M.E."/>
            <person name="Altorfer M."/>
            <person name="Dessus-Babus S."/>
            <person name="Burckhardt D."/>
            <person name="Oertli M."/>
            <person name="Naumann U."/>
            <person name="Petersen F."/>
            <person name="Wong J."/>
        </authorList>
    </citation>
    <scope>NUCLEOTIDE SEQUENCE</scope>
    <source>
        <strain evidence="1">GSM-AAB239-AS_SAM_17_03QT</strain>
    </source>
</reference>
<evidence type="ECO:0000313" key="2">
    <source>
        <dbReference type="Proteomes" id="UP001140949"/>
    </source>
</evidence>
<sequence>MEGETKGKKELQSVIEAINSSDDLESRISLISQIGDTYLIDPSDLAHLIDCLITCWEDSTCFGIFQCMLNKTILDVAAKYLELDMSNCLSQFLILATKASMWGRKHLQDSQDENIYNLFSQLLLGTLNFGTTTITSLARSSILGDKVLMLIVESFIFELLNLTKDLIFELKSHLIASELLKASQVVLDAAVKLCRAYSQNSKWDSLVMNSSNNDGSSVNGDVHFASHIVSITGCIIESLYELGIFAAAGGGNLVAVLNVSWKGIVSLLHLGKGLGKGLLSEKVNVGDIILTLVSLATESLKCAGEAWSSTIKEALASSEAKRTFLPIKFYLINAVRISLDYPCKAVNLYREISQCVLLISSLGSFLSKETHLRAASEVLVEFLEPTSFHLLCALLNSADLNFESRFLILEWLFTNEMDSSSKDLMKDVNYSTQSSSFDGISCLNCNSMPKNRVLLLGRVLLFMNLLKSSADLKDEMVLAISKKLDYLLDTLVHGDVYSTTLGQQIPVLSPGSVPGVTWEPLFSCIVQSLKTFMVVASSNELAWFEVETFLFQNIIHSHFLCVEIVTELWSFVMRHAEKEMINHILESLCLLFKTIASLEPALTPHSSLRKIARSICNLLTWSPIMVVDHVYTSISSDELMIVALLMEGFPFGSLSDDVKKVVVQKIVAACYDFIGSNYKELVLYGSSGSCTNDLIGLPVQAISSALRTCNMKSSDIIDEKLGSQVLKFTLTLVHGYKNARDGVKECYAMLLGAALHIISTTEHLYASDKMAELILEFQTLFAIGPSDADTALCRFKPSFASFLASLGHMEIPDGEGSVLCPAACTLYHVLLRERHWAFIHLAIGVFGSFAACTTCTQLWRFVPDDAALSFDTSSGKEANEDRFMSELKAFLDKSIALKDAYLGEDQLSHLVKEGLVLNELCKLPNAVADDSATEVGETVDDGCVKKKKRKLDGVCEGIEMLQSGLKAMSNALAEADADELKEAFSPYMSSLKDVISHLVSLSG</sequence>
<name>A0AAX6IFD3_IRIPA</name>
<dbReference type="AlphaFoldDB" id="A0AAX6IFD3"/>
<dbReference type="Pfam" id="PF14868">
    <property type="entry name" value="DUF4487"/>
    <property type="match status" value="1"/>
</dbReference>